<dbReference type="RefSeq" id="WP_103081713.1">
    <property type="nucleotide sequence ID" value="NZ_CP021850.1"/>
</dbReference>
<evidence type="ECO:0000259" key="3">
    <source>
        <dbReference type="PROSITE" id="PS50801"/>
    </source>
</evidence>
<dbReference type="SUPFAM" id="SSF52091">
    <property type="entry name" value="SpoIIaa-like"/>
    <property type="match status" value="1"/>
</dbReference>
<feature type="domain" description="STAS" evidence="3">
    <location>
        <begin position="18"/>
        <end position="105"/>
    </location>
</feature>
<dbReference type="CDD" id="cd07043">
    <property type="entry name" value="STAS_anti-anti-sigma_factors"/>
    <property type="match status" value="1"/>
</dbReference>
<dbReference type="GO" id="GO:0043856">
    <property type="term" value="F:anti-sigma factor antagonist activity"/>
    <property type="evidence" value="ECO:0007669"/>
    <property type="project" value="InterPro"/>
</dbReference>
<dbReference type="PROSITE" id="PS50801">
    <property type="entry name" value="STAS"/>
    <property type="match status" value="1"/>
</dbReference>
<dbReference type="Gene3D" id="3.30.750.24">
    <property type="entry name" value="STAS domain"/>
    <property type="match status" value="1"/>
</dbReference>
<organism evidence="4 5">
    <name type="scientific">Clostridium thermosuccinogenes</name>
    <dbReference type="NCBI Taxonomy" id="84032"/>
    <lineage>
        <taxon>Bacteria</taxon>
        <taxon>Bacillati</taxon>
        <taxon>Bacillota</taxon>
        <taxon>Clostridia</taxon>
        <taxon>Eubacteriales</taxon>
        <taxon>Clostridiaceae</taxon>
        <taxon>Clostridium</taxon>
    </lineage>
</organism>
<dbReference type="Proteomes" id="UP000236151">
    <property type="component" value="Unassembled WGS sequence"/>
</dbReference>
<comment type="similarity">
    <text evidence="1 2">Belongs to the anti-sigma-factor antagonist family.</text>
</comment>
<dbReference type="Pfam" id="PF01740">
    <property type="entry name" value="STAS"/>
    <property type="match status" value="1"/>
</dbReference>
<dbReference type="InterPro" id="IPR036513">
    <property type="entry name" value="STAS_dom_sf"/>
</dbReference>
<protein>
    <recommendedName>
        <fullName evidence="2">Anti-sigma factor antagonist</fullName>
    </recommendedName>
</protein>
<dbReference type="InterPro" id="IPR002645">
    <property type="entry name" value="STAS_dom"/>
</dbReference>
<sequence length="105" mass="11871">MASELIFREEKNGEAINVAISGEVDIYTSQKLKDKLYSLVDESKSDIRIDFKDLTYIDSTGLGILVGALKKARQKEKNIIISNMRENINKLFLITGLDKLFMIEG</sequence>
<dbReference type="PANTHER" id="PTHR33495">
    <property type="entry name" value="ANTI-SIGMA FACTOR ANTAGONIST TM_1081-RELATED-RELATED"/>
    <property type="match status" value="1"/>
</dbReference>
<comment type="caution">
    <text evidence="4">The sequence shown here is derived from an EMBL/GenBank/DDBJ whole genome shotgun (WGS) entry which is preliminary data.</text>
</comment>
<reference evidence="4 5" key="1">
    <citation type="submission" date="2017-06" db="EMBL/GenBank/DDBJ databases">
        <title>Investigating the central metabolism of Clostridium thermosuccinogenes.</title>
        <authorList>
            <person name="Koendjbiharie J.G."/>
            <person name="van Kranenburg R."/>
        </authorList>
    </citation>
    <scope>NUCLEOTIDE SEQUENCE [LARGE SCALE GENOMIC DNA]</scope>
    <source>
        <strain evidence="4 5">DSM 5806</strain>
    </source>
</reference>
<accession>A0A2K2FIT2</accession>
<keyword evidence="5" id="KW-1185">Reference proteome</keyword>
<dbReference type="AlphaFoldDB" id="A0A2K2FIT2"/>
<evidence type="ECO:0000313" key="4">
    <source>
        <dbReference type="EMBL" id="PNT98678.1"/>
    </source>
</evidence>
<dbReference type="KEGG" id="cthd:CDO33_17880"/>
<evidence type="ECO:0000313" key="5">
    <source>
        <dbReference type="Proteomes" id="UP000236151"/>
    </source>
</evidence>
<evidence type="ECO:0000256" key="1">
    <source>
        <dbReference type="ARBA" id="ARBA00009013"/>
    </source>
</evidence>
<dbReference type="InterPro" id="IPR003658">
    <property type="entry name" value="Anti-sigma_ant"/>
</dbReference>
<dbReference type="NCBIfam" id="TIGR00377">
    <property type="entry name" value="ant_ant_sig"/>
    <property type="match status" value="1"/>
</dbReference>
<dbReference type="EMBL" id="NIOJ01000025">
    <property type="protein sequence ID" value="PNT98678.1"/>
    <property type="molecule type" value="Genomic_DNA"/>
</dbReference>
<gene>
    <name evidence="4" type="ORF">CDQ84_10565</name>
</gene>
<name>A0A2K2FIT2_9CLOT</name>
<dbReference type="PANTHER" id="PTHR33495:SF2">
    <property type="entry name" value="ANTI-SIGMA FACTOR ANTAGONIST TM_1081-RELATED"/>
    <property type="match status" value="1"/>
</dbReference>
<dbReference type="OrthoDB" id="9793697at2"/>
<evidence type="ECO:0000256" key="2">
    <source>
        <dbReference type="RuleBase" id="RU003749"/>
    </source>
</evidence>
<proteinExistence type="inferred from homology"/>